<dbReference type="GO" id="GO:0000287">
    <property type="term" value="F:magnesium ion binding"/>
    <property type="evidence" value="ECO:0007669"/>
    <property type="project" value="UniProtKB-UniRule"/>
</dbReference>
<dbReference type="InterPro" id="IPR036849">
    <property type="entry name" value="Enolase-like_C_sf"/>
</dbReference>
<comment type="pathway">
    <text evidence="4">Quinol/quinone metabolism; 1,4-dihydroxy-2-naphthoate biosynthesis; 1,4-dihydroxy-2-naphthoate from chorismate: step 4/7.</text>
</comment>
<sequence length="316" mass="35896">MKYRFEFHPYQRQFKQPLVTSHGLWKVRKGIIVRLTDTKGRKGLGEIAPLEWFGSESFEQALEFCTQLPSEITRDDILAISPKLSACQFGFESALENITLPFDQISSPISKPTNFSALLPSGQAALESWKKFWNQGYRTFKWKIGIISLTDELKILSQLAQVLPADVKLRLDANGGLKFFEAVELLKICDRIGIEFLEQPLPPTELEAMLKLSTEFSTLLALDESVATLHQLKSCYEYGWQDIFVIKPAIAGSPSLLRCFCQTYQIDTVFSSVFETLIGQKFALKLSKELSKNKRADGFGVNHWFANNDIFSEFKI</sequence>
<protein>
    <recommendedName>
        <fullName evidence="4 5">o-succinylbenzoate synthase</fullName>
        <shortName evidence="4">OSB synthase</shortName>
        <shortName evidence="4">OSBS</shortName>
        <ecNumber evidence="4 5">4.2.1.113</ecNumber>
    </recommendedName>
    <alternativeName>
        <fullName evidence="4">4-(2'-carboxyphenyl)-4-oxybutyric acid synthase</fullName>
    </alternativeName>
    <alternativeName>
        <fullName evidence="4">o-succinylbenzoic acid synthase</fullName>
    </alternativeName>
</protein>
<keyword evidence="1 4" id="KW-0479">Metal-binding</keyword>
<gene>
    <name evidence="4" type="primary">menC</name>
    <name evidence="7" type="ordered locus">Cyan7822_5849</name>
</gene>
<dbReference type="UniPathway" id="UPA00995"/>
<dbReference type="Pfam" id="PF13378">
    <property type="entry name" value="MR_MLE_C"/>
    <property type="match status" value="1"/>
</dbReference>
<dbReference type="SUPFAM" id="SSF54826">
    <property type="entry name" value="Enolase N-terminal domain-like"/>
    <property type="match status" value="1"/>
</dbReference>
<dbReference type="InterPro" id="IPR041338">
    <property type="entry name" value="OSBS_N"/>
</dbReference>
<dbReference type="HAMAP" id="MF_00470">
    <property type="entry name" value="MenC_1"/>
    <property type="match status" value="1"/>
</dbReference>
<keyword evidence="7" id="KW-0614">Plasmid</keyword>
<keyword evidence="2 4" id="KW-0460">Magnesium</keyword>
<feature type="active site" description="Proton acceptor" evidence="4">
    <location>
        <position position="247"/>
    </location>
</feature>
<evidence type="ECO:0000313" key="8">
    <source>
        <dbReference type="Proteomes" id="UP000008206"/>
    </source>
</evidence>
<feature type="binding site" evidence="4">
    <location>
        <position position="223"/>
    </location>
    <ligand>
        <name>Mg(2+)</name>
        <dbReference type="ChEBI" id="CHEBI:18420"/>
    </ligand>
</feature>
<dbReference type="SFLD" id="SFLDS00001">
    <property type="entry name" value="Enolase"/>
    <property type="match status" value="1"/>
</dbReference>
<evidence type="ECO:0000313" key="7">
    <source>
        <dbReference type="EMBL" id="ADN17703.1"/>
    </source>
</evidence>
<dbReference type="GO" id="GO:0043748">
    <property type="term" value="F:O-succinylbenzoate synthase activity"/>
    <property type="evidence" value="ECO:0007669"/>
    <property type="project" value="UniProtKB-EC"/>
</dbReference>
<dbReference type="PANTHER" id="PTHR48073">
    <property type="entry name" value="O-SUCCINYLBENZOATE SYNTHASE-RELATED"/>
    <property type="match status" value="1"/>
</dbReference>
<reference evidence="8" key="1">
    <citation type="journal article" date="2011" name="MBio">
        <title>Novel metabolic attributes of the genus Cyanothece, comprising a group of unicellular nitrogen-fixing Cyanobacteria.</title>
        <authorList>
            <person name="Bandyopadhyay A."/>
            <person name="Elvitigala T."/>
            <person name="Welsh E."/>
            <person name="Stockel J."/>
            <person name="Liberton M."/>
            <person name="Min H."/>
            <person name="Sherman L.A."/>
            <person name="Pakrasi H.B."/>
        </authorList>
    </citation>
    <scope>NUCLEOTIDE SEQUENCE [LARGE SCALE GENOMIC DNA]</scope>
    <source>
        <strain evidence="8">PCC 7822</strain>
        <plasmid evidence="8">Cy782201</plasmid>
    </source>
</reference>
<feature type="binding site" evidence="4">
    <location>
        <position position="172"/>
    </location>
    <ligand>
        <name>Mg(2+)</name>
        <dbReference type="ChEBI" id="CHEBI:18420"/>
    </ligand>
</feature>
<dbReference type="SUPFAM" id="SSF51604">
    <property type="entry name" value="Enolase C-terminal domain-like"/>
    <property type="match status" value="1"/>
</dbReference>
<dbReference type="PANTHER" id="PTHR48073:SF2">
    <property type="entry name" value="O-SUCCINYLBENZOATE SYNTHASE"/>
    <property type="match status" value="1"/>
</dbReference>
<dbReference type="Gene3D" id="3.30.390.10">
    <property type="entry name" value="Enolase-like, N-terminal domain"/>
    <property type="match status" value="1"/>
</dbReference>
<name>E0UL73_GLOV7</name>
<evidence type="ECO:0000256" key="5">
    <source>
        <dbReference type="NCBIfam" id="TIGR01927"/>
    </source>
</evidence>
<evidence type="ECO:0000256" key="1">
    <source>
        <dbReference type="ARBA" id="ARBA00022723"/>
    </source>
</evidence>
<evidence type="ECO:0000256" key="4">
    <source>
        <dbReference type="HAMAP-Rule" id="MF_00470"/>
    </source>
</evidence>
<dbReference type="EC" id="4.2.1.113" evidence="4 5"/>
<dbReference type="NCBIfam" id="TIGR01927">
    <property type="entry name" value="menC_gam_Gplu"/>
    <property type="match status" value="1"/>
</dbReference>
<feature type="active site" description="Proton donor" evidence="4">
    <location>
        <position position="143"/>
    </location>
</feature>
<evidence type="ECO:0000256" key="2">
    <source>
        <dbReference type="ARBA" id="ARBA00022842"/>
    </source>
</evidence>
<dbReference type="Pfam" id="PF21508">
    <property type="entry name" value="MenC_N"/>
    <property type="match status" value="1"/>
</dbReference>
<evidence type="ECO:0000259" key="6">
    <source>
        <dbReference type="SMART" id="SM00922"/>
    </source>
</evidence>
<dbReference type="SFLD" id="SFLDF00009">
    <property type="entry name" value="o-succinylbenzoate_synthase"/>
    <property type="match status" value="1"/>
</dbReference>
<comment type="pathway">
    <text evidence="4">Cofactor biosynthesis; phylloquinone biosynthesis.</text>
</comment>
<dbReference type="GO" id="GO:0042372">
    <property type="term" value="P:phylloquinone biosynthetic process"/>
    <property type="evidence" value="ECO:0007669"/>
    <property type="project" value="UniProtKB-UniRule"/>
</dbReference>
<feature type="domain" description="Mandelate racemase/muconate lactonizing enzyme C-terminal" evidence="6">
    <location>
        <begin position="122"/>
        <end position="219"/>
    </location>
</feature>
<dbReference type="OrthoDB" id="9802699at2"/>
<comment type="function">
    <text evidence="4">Converts 2-succinyl-6-hydroxy-2,4-cyclohexadiene-1-carboxylate (SHCHC) to 2-succinylbenzoate (OSB).</text>
</comment>
<dbReference type="InterPro" id="IPR029017">
    <property type="entry name" value="Enolase-like_N"/>
</dbReference>
<proteinExistence type="inferred from homology"/>
<organism evidence="7 8">
    <name type="scientific">Gloeothece verrucosa (strain PCC 7822)</name>
    <name type="common">Cyanothece sp. (strain PCC 7822)</name>
    <dbReference type="NCBI Taxonomy" id="497965"/>
    <lineage>
        <taxon>Bacteria</taxon>
        <taxon>Bacillati</taxon>
        <taxon>Cyanobacteriota</taxon>
        <taxon>Cyanophyceae</taxon>
        <taxon>Oscillatoriophycideae</taxon>
        <taxon>Chroococcales</taxon>
        <taxon>Aphanothecaceae</taxon>
        <taxon>Gloeothece</taxon>
        <taxon>Gloeothece verrucosa</taxon>
    </lineage>
</organism>
<dbReference type="SMART" id="SM00922">
    <property type="entry name" value="MR_MLE"/>
    <property type="match status" value="1"/>
</dbReference>
<dbReference type="Gene3D" id="3.20.20.120">
    <property type="entry name" value="Enolase-like C-terminal domain"/>
    <property type="match status" value="1"/>
</dbReference>
<evidence type="ECO:0000256" key="3">
    <source>
        <dbReference type="ARBA" id="ARBA00023239"/>
    </source>
</evidence>
<keyword evidence="3 4" id="KW-0456">Lyase</keyword>
<dbReference type="HOGENOM" id="CLU_030273_0_2_3"/>
<comment type="cofactor">
    <cofactor evidence="4">
        <name>a divalent metal cation</name>
        <dbReference type="ChEBI" id="CHEBI:60240"/>
    </cofactor>
</comment>
<geneLocation type="plasmid" evidence="7 8">
    <name>Cy782201</name>
</geneLocation>
<dbReference type="UniPathway" id="UPA01057">
    <property type="reaction ID" value="UER00165"/>
</dbReference>
<comment type="catalytic activity">
    <reaction evidence="4">
        <text>(1R,6R)-6-hydroxy-2-succinyl-cyclohexa-2,4-diene-1-carboxylate = 2-succinylbenzoate + H2O</text>
        <dbReference type="Rhea" id="RHEA:10196"/>
        <dbReference type="ChEBI" id="CHEBI:15377"/>
        <dbReference type="ChEBI" id="CHEBI:18325"/>
        <dbReference type="ChEBI" id="CHEBI:58689"/>
        <dbReference type="EC" id="4.2.1.113"/>
    </reaction>
</comment>
<dbReference type="EMBL" id="CP002199">
    <property type="protein sequence ID" value="ADN17703.1"/>
    <property type="molecule type" value="Genomic_DNA"/>
</dbReference>
<dbReference type="KEGG" id="cyj:Cyan7822_5849"/>
<feature type="binding site" evidence="4">
    <location>
        <position position="198"/>
    </location>
    <ligand>
        <name>Mg(2+)</name>
        <dbReference type="ChEBI" id="CHEBI:18420"/>
    </ligand>
</feature>
<dbReference type="SFLD" id="SFLDG00180">
    <property type="entry name" value="muconate_cycloisomerase"/>
    <property type="match status" value="1"/>
</dbReference>
<dbReference type="CDD" id="cd03320">
    <property type="entry name" value="OSBS"/>
    <property type="match status" value="1"/>
</dbReference>
<dbReference type="AlphaFoldDB" id="E0UL73"/>
<dbReference type="InterPro" id="IPR013342">
    <property type="entry name" value="Mandelate_racemase_C"/>
</dbReference>
<dbReference type="Proteomes" id="UP000008206">
    <property type="component" value="Plasmid Cy782201"/>
</dbReference>
<accession>E0UL73</accession>
<dbReference type="GO" id="GO:0009234">
    <property type="term" value="P:menaquinone biosynthetic process"/>
    <property type="evidence" value="ECO:0007669"/>
    <property type="project" value="UniProtKB-UniRule"/>
</dbReference>
<dbReference type="RefSeq" id="WP_013334453.1">
    <property type="nucleotide sequence ID" value="NC_014533.1"/>
</dbReference>
<comment type="similarity">
    <text evidence="4">Belongs to the mandelate racemase/muconate lactonizing enzyme family. MenC type 1 subfamily.</text>
</comment>
<dbReference type="NCBIfam" id="NF002739">
    <property type="entry name" value="PRK02714.1"/>
    <property type="match status" value="1"/>
</dbReference>
<dbReference type="InterPro" id="IPR029065">
    <property type="entry name" value="Enolase_C-like"/>
</dbReference>
<dbReference type="InterPro" id="IPR010196">
    <property type="entry name" value="OSB_synthase_MenC1"/>
</dbReference>
<keyword evidence="8" id="KW-1185">Reference proteome</keyword>